<dbReference type="PRINTS" id="PR00035">
    <property type="entry name" value="HTHGNTR"/>
</dbReference>
<dbReference type="KEGG" id="kpx:PMK1_00264"/>
<dbReference type="PANTHER" id="PTHR46577:SF1">
    <property type="entry name" value="HTH-TYPE TRANSCRIPTIONAL REGULATORY PROTEIN GABR"/>
    <property type="match status" value="1"/>
</dbReference>
<dbReference type="RefSeq" id="WP_004174915.1">
    <property type="nucleotide sequence ID" value="NZ_AP022078.1"/>
</dbReference>
<dbReference type="EMBL" id="ULCI01000008">
    <property type="protein sequence ID" value="SYR38357.1"/>
    <property type="molecule type" value="Genomic_DNA"/>
</dbReference>
<keyword evidence="3" id="KW-0805">Transcription regulation</keyword>
<dbReference type="EMBL" id="UKGE01000008">
    <property type="protein sequence ID" value="SXN31271.1"/>
    <property type="molecule type" value="Genomic_DNA"/>
</dbReference>
<comment type="similarity">
    <text evidence="1">In the C-terminal section; belongs to the class-I pyridoxal-phosphate-dependent aminotransferase family.</text>
</comment>
<evidence type="ECO:0000313" key="15">
    <source>
        <dbReference type="Proteomes" id="UP000259975"/>
    </source>
</evidence>
<dbReference type="InterPro" id="IPR015424">
    <property type="entry name" value="PyrdxlP-dep_Trfase"/>
</dbReference>
<name>A0A081M3T4_KLEPN</name>
<dbReference type="InterPro" id="IPR036388">
    <property type="entry name" value="WH-like_DNA-bd_sf"/>
</dbReference>
<comment type="caution">
    <text evidence="10">The sequence shown here is derived from an EMBL/GenBank/DDBJ whole genome shotgun (WGS) entry which is preliminary data.</text>
</comment>
<evidence type="ECO:0000313" key="12">
    <source>
        <dbReference type="EMBL" id="SYR38357.1"/>
    </source>
</evidence>
<dbReference type="GO" id="GO:0030170">
    <property type="term" value="F:pyridoxal phosphate binding"/>
    <property type="evidence" value="ECO:0007669"/>
    <property type="project" value="InterPro"/>
</dbReference>
<dbReference type="InterPro" id="IPR036390">
    <property type="entry name" value="WH_DNA-bd_sf"/>
</dbReference>
<evidence type="ECO:0000256" key="2">
    <source>
        <dbReference type="ARBA" id="ARBA00022898"/>
    </source>
</evidence>
<reference evidence="8" key="2">
    <citation type="submission" date="2019-10" db="EMBL/GenBank/DDBJ databases">
        <title>Molecular typing, antibiotic resistance determination and virulence profiling for 36 multidrug-resistant clinical Klebsiella pneumoniae isolates using second- and third-generation sequencing.</title>
        <authorList>
            <person name="Shelenkov A."/>
            <person name="Mikhaylova Y."/>
            <person name="Yanushevich Y."/>
            <person name="Samoilov A."/>
            <person name="Petrova L."/>
            <person name="Fomina V."/>
            <person name="Gusarov V."/>
            <person name="Zamyatin M."/>
            <person name="Shagin D."/>
        </authorList>
    </citation>
    <scope>NUCLEOTIDE SEQUENCE [LARGE SCALE GENOMIC DNA]</scope>
    <source>
        <strain evidence="8">CriePir115</strain>
    </source>
</reference>
<reference evidence="10 13" key="1">
    <citation type="submission" date="2016-04" db="EMBL/GenBank/DDBJ databases">
        <authorList>
            <consortium name="Pathogen Informatics"/>
        </authorList>
    </citation>
    <scope>NUCLEOTIDE SEQUENCE [LARGE SCALE GENOMIC DNA]</scope>
    <source>
        <strain evidence="11 15">EuSCAPE_AT029</strain>
        <strain evidence="12 14">EuSCAPE_HU047</strain>
        <strain evidence="13">k480</strain>
        <strain evidence="10">K480</strain>
    </source>
</reference>
<gene>
    <name evidence="10" type="primary">ydcR_2</name>
    <name evidence="8" type="synonym">ptsJ</name>
    <name evidence="11" type="synonym">ydcR_1</name>
    <name evidence="9" type="ORF">G4V31_13910</name>
    <name evidence="8" type="ORF">GJJ18_14045</name>
    <name evidence="10" type="ORF">SAMEA2273558_01419</name>
    <name evidence="11" type="ORF">SAMEA3499901_02285</name>
    <name evidence="12" type="ORF">SAMEA3538828_02323</name>
</gene>
<dbReference type="EMBL" id="FLDK01000003">
    <property type="protein sequence ID" value="SAS84491.1"/>
    <property type="molecule type" value="Genomic_DNA"/>
</dbReference>
<dbReference type="EMBL" id="WJWF01000012">
    <property type="protein sequence ID" value="MRL36544.1"/>
    <property type="molecule type" value="Genomic_DNA"/>
</dbReference>
<reference evidence="9 16" key="3">
    <citation type="submission" date="2020-02" db="EMBL/GenBank/DDBJ databases">
        <title>Klebsiella pneumoniae genome sequencing and assembly.</title>
        <authorList>
            <person name="Starkova P.S."/>
            <person name="Sulyan O.S."/>
            <person name="Likholetova D.V."/>
            <person name="Ageevets V.A."/>
            <person name="Lazareva I.V."/>
            <person name="Sopova J.V."/>
            <person name="Sidorenko S.V."/>
        </authorList>
    </citation>
    <scope>NUCLEOTIDE SEQUENCE [LARGE SCALE GENOMIC DNA]</scope>
    <source>
        <strain evidence="9 16">2429</strain>
    </source>
</reference>
<evidence type="ECO:0000256" key="1">
    <source>
        <dbReference type="ARBA" id="ARBA00005384"/>
    </source>
</evidence>
<evidence type="ECO:0000313" key="9">
    <source>
        <dbReference type="EMBL" id="NGN73224.1"/>
    </source>
</evidence>
<proteinExistence type="inferred from homology"/>
<dbReference type="Pfam" id="PF00392">
    <property type="entry name" value="GntR"/>
    <property type="match status" value="1"/>
</dbReference>
<dbReference type="Proteomes" id="UP000479475">
    <property type="component" value="Unassembled WGS sequence"/>
</dbReference>
<feature type="compositionally biased region" description="Polar residues" evidence="6">
    <location>
        <begin position="85"/>
        <end position="94"/>
    </location>
</feature>
<keyword evidence="4" id="KW-0238">DNA-binding</keyword>
<dbReference type="AlphaFoldDB" id="A0A081M3T4"/>
<evidence type="ECO:0000259" key="7">
    <source>
        <dbReference type="PROSITE" id="PS50949"/>
    </source>
</evidence>
<dbReference type="Gene3D" id="1.10.10.10">
    <property type="entry name" value="Winged helix-like DNA-binding domain superfamily/Winged helix DNA-binding domain"/>
    <property type="match status" value="1"/>
</dbReference>
<dbReference type="GO" id="GO:0003677">
    <property type="term" value="F:DNA binding"/>
    <property type="evidence" value="ECO:0007669"/>
    <property type="project" value="UniProtKB-KW"/>
</dbReference>
<dbReference type="Gene3D" id="3.40.640.10">
    <property type="entry name" value="Type I PLP-dependent aspartate aminotransferase-like (Major domain)"/>
    <property type="match status" value="1"/>
</dbReference>
<dbReference type="Pfam" id="PF00155">
    <property type="entry name" value="Aminotran_1_2"/>
    <property type="match status" value="1"/>
</dbReference>
<evidence type="ECO:0000256" key="3">
    <source>
        <dbReference type="ARBA" id="ARBA00023015"/>
    </source>
</evidence>
<sequence>MLAGKTASEIFDNIRHLVQSGGLQPGEVLPPVRELASQLAVNRNTVAAAYKRLVTSGLAVSQGRNGTAIKARDTLPALEGGDPTTPLNDISSGNPDPARLPDLPRYLGQIARTPRLYGDAPIEPRLGQWAEAWFAREIAVPFAVNLASGAIDALERLLCALLLPGDGVVVEDPCFLSSINMVRYAGFTPCPVAVDAEGMDPDGLEEALRNGARAVILTPRAHNPTGCSLTETRAHALREVLARYPQVLAIVDDHFALLSATPWHSPLPASTQRWALVRSMSKTLGPDLRLAFIASDAATSAALRLRLNAGSQWVSHLLQDLTLACLTDEAFIASMTETRRHYRQQNEKLAAALARYGYSHATPGDGLNFWLPLPAASQPYALRLARAGWLVREGEVFGIRTPSHGLRLSLGRLSDAEISRLAADIAQALDAP</sequence>
<evidence type="ECO:0000313" key="13">
    <source>
        <dbReference type="Proteomes" id="UP000077826"/>
    </source>
</evidence>
<protein>
    <submittedName>
        <fullName evidence="8">Transcriptional regulator PtsJ</fullName>
    </submittedName>
    <submittedName>
        <fullName evidence="10">Transcriptional regulator of pyridoxine metabolism</fullName>
    </submittedName>
</protein>
<dbReference type="SUPFAM" id="SSF46785">
    <property type="entry name" value="Winged helix' DNA-binding domain"/>
    <property type="match status" value="1"/>
</dbReference>
<feature type="region of interest" description="Disordered" evidence="6">
    <location>
        <begin position="71"/>
        <end position="98"/>
    </location>
</feature>
<feature type="domain" description="HTH gntR-type" evidence="7">
    <location>
        <begin position="4"/>
        <end position="72"/>
    </location>
</feature>
<evidence type="ECO:0000313" key="16">
    <source>
        <dbReference type="Proteomes" id="UP000479475"/>
    </source>
</evidence>
<dbReference type="InterPro" id="IPR015421">
    <property type="entry name" value="PyrdxlP-dep_Trfase_major"/>
</dbReference>
<evidence type="ECO:0000313" key="14">
    <source>
        <dbReference type="Proteomes" id="UP000258253"/>
    </source>
</evidence>
<evidence type="ECO:0000256" key="5">
    <source>
        <dbReference type="ARBA" id="ARBA00023163"/>
    </source>
</evidence>
<dbReference type="PROSITE" id="PS50949">
    <property type="entry name" value="HTH_GNTR"/>
    <property type="match status" value="1"/>
</dbReference>
<dbReference type="EMBL" id="JAAKYD010000011">
    <property type="protein sequence ID" value="NGN73224.1"/>
    <property type="molecule type" value="Genomic_DNA"/>
</dbReference>
<organism evidence="10 13">
    <name type="scientific">Klebsiella pneumoniae</name>
    <dbReference type="NCBI Taxonomy" id="573"/>
    <lineage>
        <taxon>Bacteria</taxon>
        <taxon>Pseudomonadati</taxon>
        <taxon>Pseudomonadota</taxon>
        <taxon>Gammaproteobacteria</taxon>
        <taxon>Enterobacterales</taxon>
        <taxon>Enterobacteriaceae</taxon>
        <taxon>Klebsiella/Raoultella group</taxon>
        <taxon>Klebsiella</taxon>
        <taxon>Klebsiella pneumoniae complex</taxon>
    </lineage>
</organism>
<dbReference type="InterPro" id="IPR051446">
    <property type="entry name" value="HTH_trans_reg/aminotransferase"/>
</dbReference>
<evidence type="ECO:0000256" key="6">
    <source>
        <dbReference type="SAM" id="MobiDB-lite"/>
    </source>
</evidence>
<dbReference type="Proteomes" id="UP000258253">
    <property type="component" value="Unassembled WGS sequence"/>
</dbReference>
<evidence type="ECO:0000313" key="8">
    <source>
        <dbReference type="EMBL" id="MRL36544.1"/>
    </source>
</evidence>
<dbReference type="SMART" id="SM00345">
    <property type="entry name" value="HTH_GNTR"/>
    <property type="match status" value="1"/>
</dbReference>
<dbReference type="PANTHER" id="PTHR46577">
    <property type="entry name" value="HTH-TYPE TRANSCRIPTIONAL REGULATORY PROTEIN GABR"/>
    <property type="match status" value="1"/>
</dbReference>
<dbReference type="SUPFAM" id="SSF53383">
    <property type="entry name" value="PLP-dependent transferases"/>
    <property type="match status" value="1"/>
</dbReference>
<accession>A0A081M3T4</accession>
<dbReference type="Proteomes" id="UP000259975">
    <property type="component" value="Unassembled WGS sequence"/>
</dbReference>
<evidence type="ECO:0000313" key="11">
    <source>
        <dbReference type="EMBL" id="SXN31271.1"/>
    </source>
</evidence>
<dbReference type="NCBIfam" id="NF012025">
    <property type="entry name" value="PRK15481.1"/>
    <property type="match status" value="1"/>
</dbReference>
<evidence type="ECO:0000256" key="4">
    <source>
        <dbReference type="ARBA" id="ARBA00023125"/>
    </source>
</evidence>
<dbReference type="InterPro" id="IPR000524">
    <property type="entry name" value="Tscrpt_reg_HTH_GntR"/>
</dbReference>
<dbReference type="CDD" id="cd00609">
    <property type="entry name" value="AAT_like"/>
    <property type="match status" value="1"/>
</dbReference>
<dbReference type="GO" id="GO:0003700">
    <property type="term" value="F:DNA-binding transcription factor activity"/>
    <property type="evidence" value="ECO:0007669"/>
    <property type="project" value="InterPro"/>
</dbReference>
<dbReference type="Proteomes" id="UP000077826">
    <property type="component" value="Unassembled WGS sequence"/>
</dbReference>
<keyword evidence="2" id="KW-0663">Pyridoxal phosphate</keyword>
<dbReference type="InterPro" id="IPR004839">
    <property type="entry name" value="Aminotransferase_I/II_large"/>
</dbReference>
<evidence type="ECO:0000313" key="10">
    <source>
        <dbReference type="EMBL" id="SAS84491.1"/>
    </source>
</evidence>
<keyword evidence="5" id="KW-0804">Transcription</keyword>
<dbReference type="CDD" id="cd07377">
    <property type="entry name" value="WHTH_GntR"/>
    <property type="match status" value="1"/>
</dbReference>